<dbReference type="AlphaFoldDB" id="A0A9W6DDN5"/>
<evidence type="ECO:0000313" key="3">
    <source>
        <dbReference type="EMBL" id="GKX29161.1"/>
    </source>
</evidence>
<dbReference type="Gene3D" id="3.20.20.140">
    <property type="entry name" value="Metal-dependent hydrolases"/>
    <property type="match status" value="1"/>
</dbReference>
<sequence length="439" mass="48554">MSNSKIIIQNGIIVTLNSNMEIIENGTIVIEGNKIIAVGTNDCLGEQFDKSDYKVIDAKGHIVMPGLVDLHFHSAIGRGYGDNLPLYEYLMQLWYPMIRALTPEDAYWAALCSYSEAIRSGTTCVNDMWRQMESCGQAAIDIGMRAVLSNDVAIPEERLDTLEDNLLLYNNMHGKAEGRIEVYIGIEWLPLASKDLLKEVSKMANELKTGIHIHLNESLSEVEICKEKFGRRPTELAYDCGILGKNTVAAHCVWLSDKEIALMAATGTSISHNPSSNAKLGNGIARVPEMLAKNINVGFGHDAAECNNSRDMFEVIKWASLIHKANRVDVSLMPAEDVLRMATQNSAKALKHNTGSIEVGKLADIILIDTKNEHYVPLVLGEDTNIYAHLVYSSCGADVVTSIINGEVVMENRILTKIDQYQVMEKANTAFNRILSKIR</sequence>
<dbReference type="InterPro" id="IPR050287">
    <property type="entry name" value="MTA/SAH_deaminase"/>
</dbReference>
<gene>
    <name evidence="3" type="ORF">SH1V18_16410</name>
</gene>
<reference evidence="3" key="1">
    <citation type="submission" date="2022-06" db="EMBL/GenBank/DDBJ databases">
        <title>Vallitalea longa sp. nov., an anaerobic bacterium isolated from marine sediment.</title>
        <authorList>
            <person name="Hirano S."/>
            <person name="Terahara T."/>
            <person name="Mori K."/>
            <person name="Hamada M."/>
            <person name="Matsumoto R."/>
            <person name="Kobayashi T."/>
        </authorList>
    </citation>
    <scope>NUCLEOTIDE SEQUENCE</scope>
    <source>
        <strain evidence="3">SH18-1</strain>
    </source>
</reference>
<organism evidence="3 4">
    <name type="scientific">Vallitalea longa</name>
    <dbReference type="NCBI Taxonomy" id="2936439"/>
    <lineage>
        <taxon>Bacteria</taxon>
        <taxon>Bacillati</taxon>
        <taxon>Bacillota</taxon>
        <taxon>Clostridia</taxon>
        <taxon>Lachnospirales</taxon>
        <taxon>Vallitaleaceae</taxon>
        <taxon>Vallitalea</taxon>
    </lineage>
</organism>
<accession>A0A9W6DDN5</accession>
<dbReference type="PANTHER" id="PTHR43794:SF11">
    <property type="entry name" value="AMIDOHYDROLASE-RELATED DOMAIN-CONTAINING PROTEIN"/>
    <property type="match status" value="1"/>
</dbReference>
<proteinExistence type="predicted"/>
<name>A0A9W6DDN5_9FIRM</name>
<dbReference type="InterPro" id="IPR006680">
    <property type="entry name" value="Amidohydro-rel"/>
</dbReference>
<evidence type="ECO:0000256" key="1">
    <source>
        <dbReference type="ARBA" id="ARBA00022801"/>
    </source>
</evidence>
<keyword evidence="4" id="KW-1185">Reference proteome</keyword>
<dbReference type="GO" id="GO:0016810">
    <property type="term" value="F:hydrolase activity, acting on carbon-nitrogen (but not peptide) bonds"/>
    <property type="evidence" value="ECO:0007669"/>
    <property type="project" value="InterPro"/>
</dbReference>
<feature type="domain" description="Amidohydrolase-related" evidence="2">
    <location>
        <begin position="62"/>
        <end position="409"/>
    </location>
</feature>
<dbReference type="InterPro" id="IPR032466">
    <property type="entry name" value="Metal_Hydrolase"/>
</dbReference>
<keyword evidence="1" id="KW-0378">Hydrolase</keyword>
<dbReference type="RefSeq" id="WP_281814422.1">
    <property type="nucleotide sequence ID" value="NZ_BRLB01000003.1"/>
</dbReference>
<dbReference type="Gene3D" id="2.30.40.10">
    <property type="entry name" value="Urease, subunit C, domain 1"/>
    <property type="match status" value="1"/>
</dbReference>
<dbReference type="Pfam" id="PF01979">
    <property type="entry name" value="Amidohydro_1"/>
    <property type="match status" value="1"/>
</dbReference>
<dbReference type="PANTHER" id="PTHR43794">
    <property type="entry name" value="AMINOHYDROLASE SSNA-RELATED"/>
    <property type="match status" value="1"/>
</dbReference>
<evidence type="ECO:0000259" key="2">
    <source>
        <dbReference type="Pfam" id="PF01979"/>
    </source>
</evidence>
<dbReference type="InterPro" id="IPR011059">
    <property type="entry name" value="Metal-dep_hydrolase_composite"/>
</dbReference>
<protein>
    <submittedName>
        <fullName evidence="3">N-ethylammeline chlorohydrolase</fullName>
    </submittedName>
</protein>
<dbReference type="EMBL" id="BRLB01000003">
    <property type="protein sequence ID" value="GKX29161.1"/>
    <property type="molecule type" value="Genomic_DNA"/>
</dbReference>
<dbReference type="CDD" id="cd01298">
    <property type="entry name" value="ATZ_TRZ_like"/>
    <property type="match status" value="1"/>
</dbReference>
<evidence type="ECO:0000313" key="4">
    <source>
        <dbReference type="Proteomes" id="UP001144256"/>
    </source>
</evidence>
<dbReference type="SUPFAM" id="SSF51338">
    <property type="entry name" value="Composite domain of metallo-dependent hydrolases"/>
    <property type="match status" value="1"/>
</dbReference>
<dbReference type="SUPFAM" id="SSF51556">
    <property type="entry name" value="Metallo-dependent hydrolases"/>
    <property type="match status" value="1"/>
</dbReference>
<comment type="caution">
    <text evidence="3">The sequence shown here is derived from an EMBL/GenBank/DDBJ whole genome shotgun (WGS) entry which is preliminary data.</text>
</comment>
<dbReference type="Proteomes" id="UP001144256">
    <property type="component" value="Unassembled WGS sequence"/>
</dbReference>